<gene>
    <name evidence="3" type="ORF">FKG94_17530</name>
</gene>
<dbReference type="AlphaFoldDB" id="A0A545T8E7"/>
<dbReference type="Pfam" id="PF00930">
    <property type="entry name" value="DPPIV_N"/>
    <property type="match status" value="1"/>
</dbReference>
<dbReference type="PANTHER" id="PTHR11731:SF193">
    <property type="entry name" value="DIPEPTIDYL PEPTIDASE 9"/>
    <property type="match status" value="1"/>
</dbReference>
<reference evidence="3 4" key="1">
    <citation type="submission" date="2019-06" db="EMBL/GenBank/DDBJ databases">
        <title>Whole genome sequence for Cellvibrionaceae sp. R142.</title>
        <authorList>
            <person name="Wang G."/>
        </authorList>
    </citation>
    <scope>NUCLEOTIDE SEQUENCE [LARGE SCALE GENOMIC DNA]</scope>
    <source>
        <strain evidence="3 4">R142</strain>
    </source>
</reference>
<dbReference type="InterPro" id="IPR029058">
    <property type="entry name" value="AB_hydrolase_fold"/>
</dbReference>
<dbReference type="RefSeq" id="WP_142905629.1">
    <property type="nucleotide sequence ID" value="NZ_ML660097.1"/>
</dbReference>
<dbReference type="GO" id="GO:0008236">
    <property type="term" value="F:serine-type peptidase activity"/>
    <property type="evidence" value="ECO:0007669"/>
    <property type="project" value="InterPro"/>
</dbReference>
<keyword evidence="4" id="KW-1185">Reference proteome</keyword>
<feature type="domain" description="Peptidase S9 prolyl oligopeptidase catalytic" evidence="1">
    <location>
        <begin position="606"/>
        <end position="812"/>
    </location>
</feature>
<dbReference type="EMBL" id="VHSG01000018">
    <property type="protein sequence ID" value="TQV73500.1"/>
    <property type="molecule type" value="Genomic_DNA"/>
</dbReference>
<dbReference type="PANTHER" id="PTHR11731">
    <property type="entry name" value="PROTEASE FAMILY S9B,C DIPEPTIDYL-PEPTIDASE IV-RELATED"/>
    <property type="match status" value="1"/>
</dbReference>
<name>A0A545T8E7_9GAMM</name>
<dbReference type="Proteomes" id="UP000319732">
    <property type="component" value="Unassembled WGS sequence"/>
</dbReference>
<dbReference type="SUPFAM" id="SSF82171">
    <property type="entry name" value="DPP6 N-terminal domain-like"/>
    <property type="match status" value="1"/>
</dbReference>
<comment type="caution">
    <text evidence="3">The sequence shown here is derived from an EMBL/GenBank/DDBJ whole genome shotgun (WGS) entry which is preliminary data.</text>
</comment>
<dbReference type="InterPro" id="IPR002469">
    <property type="entry name" value="Peptidase_S9B_N"/>
</dbReference>
<dbReference type="InterPro" id="IPR001375">
    <property type="entry name" value="Peptidase_S9_cat"/>
</dbReference>
<dbReference type="PROSITE" id="PS51257">
    <property type="entry name" value="PROKAR_LIPOPROTEIN"/>
    <property type="match status" value="1"/>
</dbReference>
<organism evidence="3 4">
    <name type="scientific">Exilibacterium tricleocarpae</name>
    <dbReference type="NCBI Taxonomy" id="2591008"/>
    <lineage>
        <taxon>Bacteria</taxon>
        <taxon>Pseudomonadati</taxon>
        <taxon>Pseudomonadota</taxon>
        <taxon>Gammaproteobacteria</taxon>
        <taxon>Cellvibrionales</taxon>
        <taxon>Cellvibrionaceae</taxon>
        <taxon>Exilibacterium</taxon>
    </lineage>
</organism>
<feature type="domain" description="Dipeptidylpeptidase IV N-terminal" evidence="2">
    <location>
        <begin position="181"/>
        <end position="511"/>
    </location>
</feature>
<dbReference type="InterPro" id="IPR050278">
    <property type="entry name" value="Serine_Prot_S9B/DPPIV"/>
</dbReference>
<dbReference type="OrthoDB" id="1094230at2"/>
<proteinExistence type="predicted"/>
<dbReference type="Gene3D" id="2.140.10.30">
    <property type="entry name" value="Dipeptidylpeptidase IV, N-terminal domain"/>
    <property type="match status" value="1"/>
</dbReference>
<evidence type="ECO:0000313" key="4">
    <source>
        <dbReference type="Proteomes" id="UP000319732"/>
    </source>
</evidence>
<evidence type="ECO:0000259" key="1">
    <source>
        <dbReference type="Pfam" id="PF00326"/>
    </source>
</evidence>
<dbReference type="Gene3D" id="3.40.50.1820">
    <property type="entry name" value="alpha/beta hydrolase"/>
    <property type="match status" value="1"/>
</dbReference>
<dbReference type="Pfam" id="PF00326">
    <property type="entry name" value="Peptidase_S9"/>
    <property type="match status" value="1"/>
</dbReference>
<evidence type="ECO:0000313" key="3">
    <source>
        <dbReference type="EMBL" id="TQV73500.1"/>
    </source>
</evidence>
<dbReference type="SUPFAM" id="SSF53474">
    <property type="entry name" value="alpha/beta-Hydrolases"/>
    <property type="match status" value="1"/>
</dbReference>
<accession>A0A545T8E7</accession>
<protein>
    <submittedName>
        <fullName evidence="3">Prolyl oligopeptidase family serine peptidase</fullName>
    </submittedName>
</protein>
<sequence>MQLINRLITIGLGIAALGCEVPVDTSAVKAKRDSVGIEVYQRAERLMGPQLNRHVHNVFIVPHWVGDSDDFWYRREAKDSHEFMLVQAATGNQQSAFDHDAIAAGLSAAGISGVNAQQLPFTEFSYNADRSAIHFVIDAIEYQCQIATTGCQTIARAAAKPAPAGVLVSHNGKFGVETRADNNLWLLDLTTNDSRQLTFDGGENIGYGLYPDNRANFVPRYYARKNEDKKDLPANTLWSPDNRTVLVPLIDQRHVQPYPFMESVRKDGSFRPRVHNVRIPMIGEKPAFFVWYLVDTTTGKKQRVDLPYDQLLLIQQDYIAVRDVWWSDDASRLYMAAHGDNLESGFLFEVDITSGKSRTVIKETLSPRFDMNSSQYYPANVRILKDGAEALWWSQRSGWGHVYRYDIKTGRLLNAVTSGNWLVREIIDVDEQRNVMYFTAGDSIPGSNPYYRHLYRVNLDGTDLTLLTPEDADHLLLPEDPLISTDGITPYRAISPSGHYAVYNYSRVDQPTRFAISRITDGKVIAVVNEVDASGLYAQGWRPPEEFKVIAQDGKTELRGVIYKPSDFDPDKQYPIINAQYNSPLIAVAPRHFFQAYRGRAPLAPSSYAELGFIVVSLDARGTTYRSAAFNHYGDGKLNQIGLDDHVHAITELANTRPYMDIDRVGIVGFSYGGYTTIRAMLEYPEFFKVGVAGGPVADMHAMYDDFHWTAFHGKPRYGNGTRWSGDDKTEIPENFKSMASSLMADRLQGKLLLHFSELDENVPPAQVLQFVDALIANNKDFDMLYLPNRTHSFIAEGYIMRRQWDYMVEHLLGKTPPKQYKLDINRR</sequence>
<dbReference type="GO" id="GO:0006508">
    <property type="term" value="P:proteolysis"/>
    <property type="evidence" value="ECO:0007669"/>
    <property type="project" value="InterPro"/>
</dbReference>
<evidence type="ECO:0000259" key="2">
    <source>
        <dbReference type="Pfam" id="PF00930"/>
    </source>
</evidence>
<dbReference type="GO" id="GO:0008239">
    <property type="term" value="F:dipeptidyl-peptidase activity"/>
    <property type="evidence" value="ECO:0007669"/>
    <property type="project" value="TreeGrafter"/>
</dbReference>